<organism evidence="3 4">
    <name type="scientific">Candidatus Viridilinea mediisalina</name>
    <dbReference type="NCBI Taxonomy" id="2024553"/>
    <lineage>
        <taxon>Bacteria</taxon>
        <taxon>Bacillati</taxon>
        <taxon>Chloroflexota</taxon>
        <taxon>Chloroflexia</taxon>
        <taxon>Chloroflexales</taxon>
        <taxon>Chloroflexineae</taxon>
        <taxon>Oscillochloridaceae</taxon>
        <taxon>Candidatus Viridilinea</taxon>
    </lineage>
</organism>
<comment type="caution">
    <text evidence="3">The sequence shown here is derived from an EMBL/GenBank/DDBJ whole genome shotgun (WGS) entry which is preliminary data.</text>
</comment>
<dbReference type="RefSeq" id="WP_097645561.1">
    <property type="nucleotide sequence ID" value="NZ_NQWI01000126.1"/>
</dbReference>
<dbReference type="Pfam" id="PF13649">
    <property type="entry name" value="Methyltransf_25"/>
    <property type="match status" value="1"/>
</dbReference>
<evidence type="ECO:0000259" key="2">
    <source>
        <dbReference type="Pfam" id="PF13649"/>
    </source>
</evidence>
<feature type="domain" description="Methyltransferase" evidence="2">
    <location>
        <begin position="44"/>
        <end position="133"/>
    </location>
</feature>
<dbReference type="GO" id="GO:0016740">
    <property type="term" value="F:transferase activity"/>
    <property type="evidence" value="ECO:0007669"/>
    <property type="project" value="UniProtKB-KW"/>
</dbReference>
<keyword evidence="1" id="KW-0808">Transferase</keyword>
<dbReference type="EMBL" id="NQWI01000126">
    <property type="protein sequence ID" value="PDW01582.1"/>
    <property type="molecule type" value="Genomic_DNA"/>
</dbReference>
<dbReference type="InterPro" id="IPR041698">
    <property type="entry name" value="Methyltransf_25"/>
</dbReference>
<evidence type="ECO:0000256" key="1">
    <source>
        <dbReference type="ARBA" id="ARBA00022679"/>
    </source>
</evidence>
<name>A0A2A6REZ0_9CHLR</name>
<dbReference type="OrthoDB" id="9804312at2"/>
<sequence length="197" mass="20974">MDPTTLTTYDNQAAKFAAAQRGKSPEALQQLIMTYFRPAGLTADIGCGSGRDTAWLVANGFPAVGYDASAGMLAEARRAFPALTWQQAALPDLAEIDAGQYQNVLCSAVIMHLPAASLPLAIANLARILAPTGCLLLTYRASETEDPREPDGRLYTPIVSDHLVGMCRAVGLALQHQRSSADGGRLGVVWHVLVAQR</sequence>
<dbReference type="AlphaFoldDB" id="A0A2A6REZ0"/>
<gene>
    <name evidence="3" type="ORF">CJ255_18430</name>
</gene>
<protein>
    <recommendedName>
        <fullName evidence="2">Methyltransferase domain-containing protein</fullName>
    </recommendedName>
</protein>
<reference evidence="4" key="1">
    <citation type="submission" date="2017-08" db="EMBL/GenBank/DDBJ databases">
        <authorList>
            <person name="Grouzdev D.S."/>
            <person name="Gaisin V.A."/>
            <person name="Rysina M.S."/>
            <person name="Gorlenko V.M."/>
        </authorList>
    </citation>
    <scope>NUCLEOTIDE SEQUENCE [LARGE SCALE GENOMIC DNA]</scope>
    <source>
        <strain evidence="4">Kir15-3F</strain>
    </source>
</reference>
<dbReference type="Proteomes" id="UP000220527">
    <property type="component" value="Unassembled WGS sequence"/>
</dbReference>
<keyword evidence="4" id="KW-1185">Reference proteome</keyword>
<dbReference type="CDD" id="cd02440">
    <property type="entry name" value="AdoMet_MTases"/>
    <property type="match status" value="1"/>
</dbReference>
<dbReference type="SUPFAM" id="SSF53335">
    <property type="entry name" value="S-adenosyl-L-methionine-dependent methyltransferases"/>
    <property type="match status" value="1"/>
</dbReference>
<dbReference type="InterPro" id="IPR029063">
    <property type="entry name" value="SAM-dependent_MTases_sf"/>
</dbReference>
<dbReference type="PANTHER" id="PTHR43861">
    <property type="entry name" value="TRANS-ACONITATE 2-METHYLTRANSFERASE-RELATED"/>
    <property type="match status" value="1"/>
</dbReference>
<evidence type="ECO:0000313" key="3">
    <source>
        <dbReference type="EMBL" id="PDW01582.1"/>
    </source>
</evidence>
<evidence type="ECO:0000313" key="4">
    <source>
        <dbReference type="Proteomes" id="UP000220527"/>
    </source>
</evidence>
<accession>A0A2A6REZ0</accession>
<proteinExistence type="predicted"/>
<dbReference type="Gene3D" id="3.40.50.150">
    <property type="entry name" value="Vaccinia Virus protein VP39"/>
    <property type="match status" value="1"/>
</dbReference>